<comment type="caution">
    <text evidence="10">The sequence shown here is derived from an EMBL/GenBank/DDBJ whole genome shotgun (WGS) entry which is preliminary data.</text>
</comment>
<feature type="compositionally biased region" description="Pro residues" evidence="2">
    <location>
        <begin position="681"/>
        <end position="690"/>
    </location>
</feature>
<feature type="domain" description="DUF1595" evidence="9">
    <location>
        <begin position="369"/>
        <end position="431"/>
    </location>
</feature>
<dbReference type="Pfam" id="PF07637">
    <property type="entry name" value="PSD5"/>
    <property type="match status" value="1"/>
</dbReference>
<dbReference type="InterPro" id="IPR013036">
    <property type="entry name" value="DUF1587"/>
</dbReference>
<organism evidence="10 11">
    <name type="scientific">Luteolibacter yonseiensis</name>
    <dbReference type="NCBI Taxonomy" id="1144680"/>
    <lineage>
        <taxon>Bacteria</taxon>
        <taxon>Pseudomonadati</taxon>
        <taxon>Verrucomicrobiota</taxon>
        <taxon>Verrucomicrobiia</taxon>
        <taxon>Verrucomicrobiales</taxon>
        <taxon>Verrucomicrobiaceae</taxon>
        <taxon>Luteolibacter</taxon>
    </lineage>
</organism>
<feature type="domain" description="DUF1588" evidence="6">
    <location>
        <begin position="646"/>
        <end position="747"/>
    </location>
</feature>
<evidence type="ECO:0000259" key="8">
    <source>
        <dbReference type="Pfam" id="PF07635"/>
    </source>
</evidence>
<accession>A0A934R0W4</accession>
<dbReference type="Proteomes" id="UP000600139">
    <property type="component" value="Unassembled WGS sequence"/>
</dbReference>
<feature type="domain" description="DUF1587" evidence="5">
    <location>
        <begin position="133"/>
        <end position="196"/>
    </location>
</feature>
<dbReference type="Pfam" id="PF07624">
    <property type="entry name" value="PSD2"/>
    <property type="match status" value="1"/>
</dbReference>
<dbReference type="Pfam" id="PF07627">
    <property type="entry name" value="PSCyt3"/>
    <property type="match status" value="1"/>
</dbReference>
<dbReference type="Pfam" id="PF07626">
    <property type="entry name" value="PSD3"/>
    <property type="match status" value="1"/>
</dbReference>
<dbReference type="EMBL" id="JAENIK010000004">
    <property type="protein sequence ID" value="MBK1814709.1"/>
    <property type="molecule type" value="Genomic_DNA"/>
</dbReference>
<evidence type="ECO:0000259" key="6">
    <source>
        <dbReference type="Pfam" id="PF07627"/>
    </source>
</evidence>
<evidence type="ECO:0000256" key="3">
    <source>
        <dbReference type="SAM" id="SignalP"/>
    </source>
</evidence>
<dbReference type="InterPro" id="IPR011478">
    <property type="entry name" value="DUF1585"/>
</dbReference>
<dbReference type="InterPro" id="IPR013039">
    <property type="entry name" value="DUF1588"/>
</dbReference>
<feature type="coiled-coil region" evidence="1">
    <location>
        <begin position="538"/>
        <end position="565"/>
    </location>
</feature>
<sequence>MRPSHTLSILRRSHVLALLTCAAMTPAAHGETDDVAVFEKEILPILEDNCYSCHGDGEDKGKVTLDTFGSTADLMKQQELWVHVLKNIRSGLMPPTKKDRIPAEDFAKLESWIKRAPLKLDPANPDPGRVTLRRLNRVEYRNTIRDLMGIDFRTDEEFPADDTGYGFDTIGDVLTTSPLLLEKYMQAAEAIVAKAVPLESSVTPERRIPVKQFTDRDDYEMSVSLYDPADVSAMVKISKPGTYRIILDATVRGSFAFDPGRADAGWFVDGKQVYQKELKWEDGMRLDSSFEVKWEKGEYPVRFTMKPLVGKDKKPAEKPGDGPPNVDLKFKGCTLVGPLEPEYAERPKNYERFFPRDSVPQDEAGRLEYAREILRRFVTRAFRQPADEGTVEKLSGLAIESAKMPGGSFERGIARAFTAVLASPRFLFRMEETLPEANPQVHPLLDEYAIASRLSYFLWSTMPDETLYQLAERGELRKNLSAQVSRMLEDEKSDEFVKNFAGQWLQTRDVESVSIDARVVLARDAGQEKDQRERFETFRRLNREIDEAEKNHETAKVEVLKAQRAEMRAKFGNNGRRVEFGGSLRTAMRREAEMLFRHLLRTDGSVLGLVENDSTFLNEELANHYGVPGVEGGNMRLVKLPPDSQRGGVITMGTVLAVTSNPTRTSPVKRGLFILDNLLGTPPPPAPPDIPSLEASEKKTNGDDRTLREALALHREQPLCSSCHNRMDPLGLALENFNAMGSWRDKERGQQLEPPSGKLITGEPFADVRELKHLLVTARRTDYYRCLTEKLLTYSLGRGPQPCDISTVDAVVDQLESTQGKFSSLILGIIESPAFQRRQRTTL</sequence>
<dbReference type="SUPFAM" id="SSF46626">
    <property type="entry name" value="Cytochrome c"/>
    <property type="match status" value="1"/>
</dbReference>
<dbReference type="GO" id="GO:0009055">
    <property type="term" value="F:electron transfer activity"/>
    <property type="evidence" value="ECO:0007669"/>
    <property type="project" value="InterPro"/>
</dbReference>
<protein>
    <submittedName>
        <fullName evidence="10">DUF1592 domain-containing protein</fullName>
    </submittedName>
</protein>
<evidence type="ECO:0000256" key="2">
    <source>
        <dbReference type="SAM" id="MobiDB-lite"/>
    </source>
</evidence>
<dbReference type="Pfam" id="PF07635">
    <property type="entry name" value="PSCyt1"/>
    <property type="match status" value="1"/>
</dbReference>
<feature type="domain" description="DUF1592" evidence="7">
    <location>
        <begin position="579"/>
        <end position="627"/>
    </location>
</feature>
<gene>
    <name evidence="10" type="ORF">JIN84_03735</name>
</gene>
<dbReference type="InterPro" id="IPR013043">
    <property type="entry name" value="DUF1595"/>
</dbReference>
<dbReference type="InterPro" id="IPR036909">
    <property type="entry name" value="Cyt_c-like_dom_sf"/>
</dbReference>
<proteinExistence type="predicted"/>
<dbReference type="RefSeq" id="WP_200349662.1">
    <property type="nucleotide sequence ID" value="NZ_BAABHZ010000010.1"/>
</dbReference>
<dbReference type="GO" id="GO:0020037">
    <property type="term" value="F:heme binding"/>
    <property type="evidence" value="ECO:0007669"/>
    <property type="project" value="InterPro"/>
</dbReference>
<keyword evidence="11" id="KW-1185">Reference proteome</keyword>
<dbReference type="Pfam" id="PF07631">
    <property type="entry name" value="PSD4"/>
    <property type="match status" value="2"/>
</dbReference>
<evidence type="ECO:0000313" key="11">
    <source>
        <dbReference type="Proteomes" id="UP000600139"/>
    </source>
</evidence>
<dbReference type="InterPro" id="IPR013042">
    <property type="entry name" value="DUF1592"/>
</dbReference>
<evidence type="ECO:0000259" key="4">
    <source>
        <dbReference type="Pfam" id="PF07624"/>
    </source>
</evidence>
<keyword evidence="1" id="KW-0175">Coiled coil</keyword>
<evidence type="ECO:0000259" key="7">
    <source>
        <dbReference type="Pfam" id="PF07631"/>
    </source>
</evidence>
<evidence type="ECO:0000313" key="10">
    <source>
        <dbReference type="EMBL" id="MBK1814709.1"/>
    </source>
</evidence>
<keyword evidence="3" id="KW-0732">Signal</keyword>
<dbReference type="InterPro" id="IPR011429">
    <property type="entry name" value="Cyt_c_Planctomycete-type"/>
</dbReference>
<feature type="domain" description="DUF1585" evidence="4">
    <location>
        <begin position="762"/>
        <end position="835"/>
    </location>
</feature>
<name>A0A934R0W4_9BACT</name>
<feature type="region of interest" description="Disordered" evidence="2">
    <location>
        <begin position="679"/>
        <end position="702"/>
    </location>
</feature>
<feature type="domain" description="Cytochrome C Planctomycete-type" evidence="8">
    <location>
        <begin position="50"/>
        <end position="96"/>
    </location>
</feature>
<feature type="signal peptide" evidence="3">
    <location>
        <begin position="1"/>
        <end position="30"/>
    </location>
</feature>
<dbReference type="AlphaFoldDB" id="A0A934R0W4"/>
<feature type="domain" description="DUF1592" evidence="7">
    <location>
        <begin position="445"/>
        <end position="539"/>
    </location>
</feature>
<reference evidence="10" key="1">
    <citation type="submission" date="2021-01" db="EMBL/GenBank/DDBJ databases">
        <title>Modified the classification status of verrucomicrobia.</title>
        <authorList>
            <person name="Feng X."/>
        </authorList>
    </citation>
    <scope>NUCLEOTIDE SEQUENCE</scope>
    <source>
        <strain evidence="10">JCM 18052</strain>
    </source>
</reference>
<evidence type="ECO:0000256" key="1">
    <source>
        <dbReference type="SAM" id="Coils"/>
    </source>
</evidence>
<evidence type="ECO:0000259" key="5">
    <source>
        <dbReference type="Pfam" id="PF07626"/>
    </source>
</evidence>
<feature type="chain" id="PRO_5037012514" evidence="3">
    <location>
        <begin position="31"/>
        <end position="843"/>
    </location>
</feature>
<evidence type="ECO:0000259" key="9">
    <source>
        <dbReference type="Pfam" id="PF07637"/>
    </source>
</evidence>